<keyword evidence="1" id="KW-0472">Membrane</keyword>
<gene>
    <name evidence="1" type="ORF">Tci_671211</name>
</gene>
<reference evidence="1" key="1">
    <citation type="journal article" date="2019" name="Sci. Rep.">
        <title>Draft genome of Tanacetum cinerariifolium, the natural source of mosquito coil.</title>
        <authorList>
            <person name="Yamashiro T."/>
            <person name="Shiraishi A."/>
            <person name="Satake H."/>
            <person name="Nakayama K."/>
        </authorList>
    </citation>
    <scope>NUCLEOTIDE SEQUENCE</scope>
</reference>
<sequence>YAYGGDTRDDYDEDAISLTTRVKVDGDEVGMVVERKEKKGHGSTDHLIGLTKDLAEYKRE</sequence>
<keyword evidence="1" id="KW-0812">Transmembrane</keyword>
<name>A0A699KK89_TANCI</name>
<comment type="caution">
    <text evidence="1">The sequence shown here is derived from an EMBL/GenBank/DDBJ whole genome shotgun (WGS) entry which is preliminary data.</text>
</comment>
<protein>
    <submittedName>
        <fullName evidence="1">Transmembrane protein 87B-like</fullName>
    </submittedName>
</protein>
<organism evidence="1">
    <name type="scientific">Tanacetum cinerariifolium</name>
    <name type="common">Dalmatian daisy</name>
    <name type="synonym">Chrysanthemum cinerariifolium</name>
    <dbReference type="NCBI Taxonomy" id="118510"/>
    <lineage>
        <taxon>Eukaryota</taxon>
        <taxon>Viridiplantae</taxon>
        <taxon>Streptophyta</taxon>
        <taxon>Embryophyta</taxon>
        <taxon>Tracheophyta</taxon>
        <taxon>Spermatophyta</taxon>
        <taxon>Magnoliopsida</taxon>
        <taxon>eudicotyledons</taxon>
        <taxon>Gunneridae</taxon>
        <taxon>Pentapetalae</taxon>
        <taxon>asterids</taxon>
        <taxon>campanulids</taxon>
        <taxon>Asterales</taxon>
        <taxon>Asteraceae</taxon>
        <taxon>Asteroideae</taxon>
        <taxon>Anthemideae</taxon>
        <taxon>Anthemidinae</taxon>
        <taxon>Tanacetum</taxon>
    </lineage>
</organism>
<proteinExistence type="predicted"/>
<dbReference type="AlphaFoldDB" id="A0A699KK89"/>
<evidence type="ECO:0000313" key="1">
    <source>
        <dbReference type="EMBL" id="GFA99239.1"/>
    </source>
</evidence>
<accession>A0A699KK89</accession>
<dbReference type="EMBL" id="BKCJ010529109">
    <property type="protein sequence ID" value="GFA99239.1"/>
    <property type="molecule type" value="Genomic_DNA"/>
</dbReference>
<feature type="non-terminal residue" evidence="1">
    <location>
        <position position="1"/>
    </location>
</feature>